<proteinExistence type="predicted"/>
<organism evidence="1 2">
    <name type="scientific">Lasius platythorax</name>
    <dbReference type="NCBI Taxonomy" id="488582"/>
    <lineage>
        <taxon>Eukaryota</taxon>
        <taxon>Metazoa</taxon>
        <taxon>Ecdysozoa</taxon>
        <taxon>Arthropoda</taxon>
        <taxon>Hexapoda</taxon>
        <taxon>Insecta</taxon>
        <taxon>Pterygota</taxon>
        <taxon>Neoptera</taxon>
        <taxon>Endopterygota</taxon>
        <taxon>Hymenoptera</taxon>
        <taxon>Apocrita</taxon>
        <taxon>Aculeata</taxon>
        <taxon>Formicoidea</taxon>
        <taxon>Formicidae</taxon>
        <taxon>Formicinae</taxon>
        <taxon>Lasius</taxon>
        <taxon>Lasius</taxon>
    </lineage>
</organism>
<reference evidence="1" key="1">
    <citation type="submission" date="2024-04" db="EMBL/GenBank/DDBJ databases">
        <authorList>
            <consortium name="Molecular Ecology Group"/>
        </authorList>
    </citation>
    <scope>NUCLEOTIDE SEQUENCE</scope>
</reference>
<gene>
    <name evidence="1" type="ORF">LPLAT_LOCUS9442</name>
</gene>
<evidence type="ECO:0000313" key="1">
    <source>
        <dbReference type="EMBL" id="CAL1683776.1"/>
    </source>
</evidence>
<protein>
    <submittedName>
        <fullName evidence="1">Uncharacterized protein</fullName>
    </submittedName>
</protein>
<accession>A0AAV2NVN6</accession>
<sequence length="87" mass="9745">MRRDLTWPLITHREQTCVDDPVAELSDKSSHGSQHPTLPRLDIAASPSGRADIAIFKEITNDAYNKRIQACPFYVNLPRAGVVLFLV</sequence>
<name>A0AAV2NVN6_9HYME</name>
<dbReference type="Proteomes" id="UP001497644">
    <property type="component" value="Chromosome 4"/>
</dbReference>
<keyword evidence="2" id="KW-1185">Reference proteome</keyword>
<dbReference type="AlphaFoldDB" id="A0AAV2NVN6"/>
<dbReference type="EMBL" id="OZ034827">
    <property type="protein sequence ID" value="CAL1683776.1"/>
    <property type="molecule type" value="Genomic_DNA"/>
</dbReference>
<evidence type="ECO:0000313" key="2">
    <source>
        <dbReference type="Proteomes" id="UP001497644"/>
    </source>
</evidence>